<keyword evidence="2" id="KW-1185">Reference proteome</keyword>
<dbReference type="SUPFAM" id="SSF81631">
    <property type="entry name" value="PAP/OAS1 substrate-binding domain"/>
    <property type="match status" value="1"/>
</dbReference>
<accession>A0ABQ2IEI5</accession>
<dbReference type="Proteomes" id="UP000632339">
    <property type="component" value="Unassembled WGS sequence"/>
</dbReference>
<comment type="caution">
    <text evidence="1">The sequence shown here is derived from an EMBL/GenBank/DDBJ whole genome shotgun (WGS) entry which is preliminary data.</text>
</comment>
<evidence type="ECO:0000313" key="2">
    <source>
        <dbReference type="Proteomes" id="UP000632339"/>
    </source>
</evidence>
<dbReference type="EMBL" id="BMLI01000002">
    <property type="protein sequence ID" value="GGN06604.1"/>
    <property type="molecule type" value="Genomic_DNA"/>
</dbReference>
<proteinExistence type="predicted"/>
<reference evidence="2" key="1">
    <citation type="journal article" date="2019" name="Int. J. Syst. Evol. Microbiol.">
        <title>The Global Catalogue of Microorganisms (GCM) 10K type strain sequencing project: providing services to taxonomists for standard genome sequencing and annotation.</title>
        <authorList>
            <consortium name="The Broad Institute Genomics Platform"/>
            <consortium name="The Broad Institute Genome Sequencing Center for Infectious Disease"/>
            <person name="Wu L."/>
            <person name="Ma J."/>
        </authorList>
    </citation>
    <scope>NUCLEOTIDE SEQUENCE [LARGE SCALE GENOMIC DNA]</scope>
    <source>
        <strain evidence="2">CGMCC 1.6375</strain>
    </source>
</reference>
<name>A0ABQ2IEI5_9BACT</name>
<sequence>MQMTEWYIESRHGVVNACKFGKHYERYLKPEIYEQFLTIYVSADWESNWRRMYATIDLFRKIARSNSNTSYNRRLSSNIPSSHRSF</sequence>
<evidence type="ECO:0000313" key="1">
    <source>
        <dbReference type="EMBL" id="GGN06604.1"/>
    </source>
</evidence>
<dbReference type="InterPro" id="IPR007530">
    <property type="entry name" value="Aminoglycoside_adenylylTfrase"/>
</dbReference>
<dbReference type="Pfam" id="PF04439">
    <property type="entry name" value="Adenyl_transf"/>
    <property type="match status" value="1"/>
</dbReference>
<organism evidence="1 2">
    <name type="scientific">Dyadobacter beijingensis</name>
    <dbReference type="NCBI Taxonomy" id="365489"/>
    <lineage>
        <taxon>Bacteria</taxon>
        <taxon>Pseudomonadati</taxon>
        <taxon>Bacteroidota</taxon>
        <taxon>Cytophagia</taxon>
        <taxon>Cytophagales</taxon>
        <taxon>Spirosomataceae</taxon>
        <taxon>Dyadobacter</taxon>
    </lineage>
</organism>
<protein>
    <submittedName>
        <fullName evidence="1">Uncharacterized protein</fullName>
    </submittedName>
</protein>
<gene>
    <name evidence="1" type="ORF">GCM10010967_47330</name>
</gene>
<dbReference type="Gene3D" id="1.20.120.330">
    <property type="entry name" value="Nucleotidyltransferases domain 2"/>
    <property type="match status" value="1"/>
</dbReference>